<evidence type="ECO:0000313" key="1">
    <source>
        <dbReference type="EMBL" id="KDO55806.1"/>
    </source>
</evidence>
<accession>A0A067EXY8</accession>
<gene>
    <name evidence="1" type="ORF">CISIN_1g0270052mg</name>
</gene>
<dbReference type="EMBL" id="KK784980">
    <property type="protein sequence ID" value="KDO55806.1"/>
    <property type="molecule type" value="Genomic_DNA"/>
</dbReference>
<protein>
    <submittedName>
        <fullName evidence="1">Uncharacterized protein</fullName>
    </submittedName>
</protein>
<feature type="non-terminal residue" evidence="1">
    <location>
        <position position="1"/>
    </location>
</feature>
<dbReference type="Proteomes" id="UP000027120">
    <property type="component" value="Unassembled WGS sequence"/>
</dbReference>
<keyword evidence="2" id="KW-1185">Reference proteome</keyword>
<evidence type="ECO:0000313" key="2">
    <source>
        <dbReference type="Proteomes" id="UP000027120"/>
    </source>
</evidence>
<dbReference type="AlphaFoldDB" id="A0A067EXY8"/>
<proteinExistence type="predicted"/>
<sequence length="49" mass="5061">LGSAGGGTTAKDAIGNDIIAADWLNTHGPGDRTLTEGLKQDFSHLQLIL</sequence>
<organism evidence="1 2">
    <name type="scientific">Citrus sinensis</name>
    <name type="common">Sweet orange</name>
    <name type="synonym">Citrus aurantium var. sinensis</name>
    <dbReference type="NCBI Taxonomy" id="2711"/>
    <lineage>
        <taxon>Eukaryota</taxon>
        <taxon>Viridiplantae</taxon>
        <taxon>Streptophyta</taxon>
        <taxon>Embryophyta</taxon>
        <taxon>Tracheophyta</taxon>
        <taxon>Spermatophyta</taxon>
        <taxon>Magnoliopsida</taxon>
        <taxon>eudicotyledons</taxon>
        <taxon>Gunneridae</taxon>
        <taxon>Pentapetalae</taxon>
        <taxon>rosids</taxon>
        <taxon>malvids</taxon>
        <taxon>Sapindales</taxon>
        <taxon>Rutaceae</taxon>
        <taxon>Aurantioideae</taxon>
        <taxon>Citrus</taxon>
    </lineage>
</organism>
<name>A0A067EXY8_CITSI</name>
<reference evidence="1 2" key="1">
    <citation type="submission" date="2014-04" db="EMBL/GenBank/DDBJ databases">
        <authorList>
            <consortium name="International Citrus Genome Consortium"/>
            <person name="Gmitter F."/>
            <person name="Chen C."/>
            <person name="Farmerie W."/>
            <person name="Harkins T."/>
            <person name="Desany B."/>
            <person name="Mohiuddin M."/>
            <person name="Kodira C."/>
            <person name="Borodovsky M."/>
            <person name="Lomsadze A."/>
            <person name="Burns P."/>
            <person name="Jenkins J."/>
            <person name="Prochnik S."/>
            <person name="Shu S."/>
            <person name="Chapman J."/>
            <person name="Pitluck S."/>
            <person name="Schmutz J."/>
            <person name="Rokhsar D."/>
        </authorList>
    </citation>
    <scope>NUCLEOTIDE SEQUENCE</scope>
</reference>